<organism evidence="1 2">
    <name type="scientific">Stephania yunnanensis</name>
    <dbReference type="NCBI Taxonomy" id="152371"/>
    <lineage>
        <taxon>Eukaryota</taxon>
        <taxon>Viridiplantae</taxon>
        <taxon>Streptophyta</taxon>
        <taxon>Embryophyta</taxon>
        <taxon>Tracheophyta</taxon>
        <taxon>Spermatophyta</taxon>
        <taxon>Magnoliopsida</taxon>
        <taxon>Ranunculales</taxon>
        <taxon>Menispermaceae</taxon>
        <taxon>Menispermoideae</taxon>
        <taxon>Cissampelideae</taxon>
        <taxon>Stephania</taxon>
    </lineage>
</organism>
<evidence type="ECO:0000313" key="2">
    <source>
        <dbReference type="Proteomes" id="UP001420932"/>
    </source>
</evidence>
<dbReference type="EMBL" id="JBBNAF010000003">
    <property type="protein sequence ID" value="KAK9159830.1"/>
    <property type="molecule type" value="Genomic_DNA"/>
</dbReference>
<name>A0AAP0KX53_9MAGN</name>
<sequence>MSPNVDPQMAEKITRRLNISIVDDLGEYLGVPLFHGRMKKSIYTKLKAKVVARGQRRNPARISLSRRTTLCKSTLSSMSFDTVQTSLFPKGMCSDFDKVLRGFFWGPFEQQGN</sequence>
<evidence type="ECO:0000313" key="1">
    <source>
        <dbReference type="EMBL" id="KAK9159830.1"/>
    </source>
</evidence>
<accession>A0AAP0KX53</accession>
<gene>
    <name evidence="1" type="ORF">Syun_006171</name>
</gene>
<reference evidence="1 2" key="1">
    <citation type="submission" date="2024-01" db="EMBL/GenBank/DDBJ databases">
        <title>Genome assemblies of Stephania.</title>
        <authorList>
            <person name="Yang L."/>
        </authorList>
    </citation>
    <scope>NUCLEOTIDE SEQUENCE [LARGE SCALE GENOMIC DNA]</scope>
    <source>
        <strain evidence="1">YNDBR</strain>
        <tissue evidence="1">Leaf</tissue>
    </source>
</reference>
<protein>
    <submittedName>
        <fullName evidence="1">Uncharacterized protein</fullName>
    </submittedName>
</protein>
<dbReference type="Proteomes" id="UP001420932">
    <property type="component" value="Unassembled WGS sequence"/>
</dbReference>
<dbReference type="AlphaFoldDB" id="A0AAP0KX53"/>
<comment type="caution">
    <text evidence="1">The sequence shown here is derived from an EMBL/GenBank/DDBJ whole genome shotgun (WGS) entry which is preliminary data.</text>
</comment>
<proteinExistence type="predicted"/>
<keyword evidence="2" id="KW-1185">Reference proteome</keyword>